<proteinExistence type="predicted"/>
<accession>A0ABV6ZJY6</accession>
<dbReference type="RefSeq" id="WP_394313105.1">
    <property type="nucleotide sequence ID" value="NZ_JBHGPK010000011.1"/>
</dbReference>
<dbReference type="Proteomes" id="UP001595190">
    <property type="component" value="Unassembled WGS sequence"/>
</dbReference>
<name>A0ABV6ZJY6_9HYPH</name>
<gene>
    <name evidence="1" type="ORF">ACETRX_22865</name>
</gene>
<dbReference type="EMBL" id="JBHGPK010000011">
    <property type="protein sequence ID" value="MFC2252496.1"/>
    <property type="molecule type" value="Genomic_DNA"/>
</dbReference>
<organism evidence="1 2">
    <name type="scientific">Labrys neptuniae</name>
    <dbReference type="NCBI Taxonomy" id="376174"/>
    <lineage>
        <taxon>Bacteria</taxon>
        <taxon>Pseudomonadati</taxon>
        <taxon>Pseudomonadota</taxon>
        <taxon>Alphaproteobacteria</taxon>
        <taxon>Hyphomicrobiales</taxon>
        <taxon>Xanthobacteraceae</taxon>
        <taxon>Labrys</taxon>
    </lineage>
</organism>
<dbReference type="InterPro" id="IPR006521">
    <property type="entry name" value="Tail_protein_I"/>
</dbReference>
<sequence>MSETLLPDNATPLELAFSATTNETDRLGPVFEQVPIYDFTPPPRMLPWLVWQYGLGELSPYLPNLYDLIAEGVRWQRIRGTHASIFMGLGWLGYSGRIEEEPTWRRRWNRFQVELDRVRDRDLPDLQRIDGIVSLSPPVRSIFSRGYAGYDIRAFITSKSRASGAIYSDHSGVTLPSIGAKWSFGRAYDFERQLTEAELTALDAWVPPVPEGGLWVDDDNLWVEEDFLWAVPGIQARRDAITAAVVAYRPWLRFDNAQGDPIGYRRALIHPVAVSATGEYEVAGAKWTTLTSAPTAMILRGRTGFGDGAGQTAASVSIVFGGGPVAGLKSGLLWLAPDQFSGGVALSGTPVSIPFGLTVRERCTFLLTF</sequence>
<protein>
    <submittedName>
        <fullName evidence="1">Phage tail protein</fullName>
    </submittedName>
</protein>
<dbReference type="Pfam" id="PF09684">
    <property type="entry name" value="Tail_P2_I"/>
    <property type="match status" value="1"/>
</dbReference>
<comment type="caution">
    <text evidence="1">The sequence shown here is derived from an EMBL/GenBank/DDBJ whole genome shotgun (WGS) entry which is preliminary data.</text>
</comment>
<evidence type="ECO:0000313" key="1">
    <source>
        <dbReference type="EMBL" id="MFC2252496.1"/>
    </source>
</evidence>
<evidence type="ECO:0000313" key="2">
    <source>
        <dbReference type="Proteomes" id="UP001595190"/>
    </source>
</evidence>
<reference evidence="1 2" key="1">
    <citation type="submission" date="2024-09" db="EMBL/GenBank/DDBJ databases">
        <title>Description of Labrys sedimenti sp. nov., isolated from a diclofenac-degrading enrichment culture, and genome-based reclassification of Labrys portucalensis as a later heterotypic synonym of Labrys neptuniae.</title>
        <authorList>
            <person name="Tancsics A."/>
            <person name="Csepanyi A."/>
        </authorList>
    </citation>
    <scope>NUCLEOTIDE SEQUENCE [LARGE SCALE GENOMIC DNA]</scope>
    <source>
        <strain evidence="1 2">LMG 23412</strain>
    </source>
</reference>